<evidence type="ECO:0000313" key="3">
    <source>
        <dbReference type="EMBL" id="KAG8054151.1"/>
    </source>
</evidence>
<dbReference type="EMBL" id="JAAALK010000288">
    <property type="protein sequence ID" value="KAG8054151.1"/>
    <property type="molecule type" value="Genomic_DNA"/>
</dbReference>
<evidence type="ECO:0000313" key="4">
    <source>
        <dbReference type="EMBL" id="KAG8054152.1"/>
    </source>
</evidence>
<feature type="compositionally biased region" description="Basic residues" evidence="1">
    <location>
        <begin position="42"/>
        <end position="52"/>
    </location>
</feature>
<dbReference type="EMBL" id="JAAALK010000288">
    <property type="protein sequence ID" value="KAG8054150.1"/>
    <property type="molecule type" value="Genomic_DNA"/>
</dbReference>
<name>A0A8J5V1V3_ZIZPA</name>
<proteinExistence type="predicted"/>
<comment type="caution">
    <text evidence="4">The sequence shown here is derived from an EMBL/GenBank/DDBJ whole genome shotgun (WGS) entry which is preliminary data.</text>
</comment>
<sequence length="82" mass="9518">MRLAVAAARTRTEHQEWKSRRRARRRGDAAGRPTQCGQVARGRGRRTARRRRWGDPAWARERAGARRCSAARRRLAKRMQPG</sequence>
<gene>
    <name evidence="4" type="ORF">GUJ93_ZPchr0001g29469</name>
    <name evidence="3" type="ORF">GUJ93_ZPchr0001g29729</name>
    <name evidence="2" type="ORF">GUJ93_ZPchr0001g31309</name>
</gene>
<accession>A0A8J5V1V3</accession>
<reference evidence="4" key="2">
    <citation type="submission" date="2021-02" db="EMBL/GenBank/DDBJ databases">
        <authorList>
            <person name="Kimball J.A."/>
            <person name="Haas M.W."/>
            <person name="Macchietto M."/>
            <person name="Kono T."/>
            <person name="Duquette J."/>
            <person name="Shao M."/>
        </authorList>
    </citation>
    <scope>NUCLEOTIDE SEQUENCE</scope>
    <source>
        <tissue evidence="4">Fresh leaf tissue</tissue>
    </source>
</reference>
<reference evidence="4" key="1">
    <citation type="journal article" date="2021" name="bioRxiv">
        <title>Whole Genome Assembly and Annotation of Northern Wild Rice, Zizania palustris L., Supports a Whole Genome Duplication in the Zizania Genus.</title>
        <authorList>
            <person name="Haas M."/>
            <person name="Kono T."/>
            <person name="Macchietto M."/>
            <person name="Millas R."/>
            <person name="McGilp L."/>
            <person name="Shao M."/>
            <person name="Duquette J."/>
            <person name="Hirsch C.N."/>
            <person name="Kimball J."/>
        </authorList>
    </citation>
    <scope>NUCLEOTIDE SEQUENCE</scope>
    <source>
        <tissue evidence="4">Fresh leaf tissue</tissue>
    </source>
</reference>
<dbReference type="EMBL" id="JAAALK010000288">
    <property type="protein sequence ID" value="KAG8054152.1"/>
    <property type="molecule type" value="Genomic_DNA"/>
</dbReference>
<evidence type="ECO:0000256" key="1">
    <source>
        <dbReference type="SAM" id="MobiDB-lite"/>
    </source>
</evidence>
<dbReference type="AlphaFoldDB" id="A0A8J5V1V3"/>
<dbReference type="Proteomes" id="UP000729402">
    <property type="component" value="Unassembled WGS sequence"/>
</dbReference>
<evidence type="ECO:0000313" key="2">
    <source>
        <dbReference type="EMBL" id="KAG8054150.1"/>
    </source>
</evidence>
<protein>
    <submittedName>
        <fullName evidence="4">Uncharacterized protein</fullName>
    </submittedName>
</protein>
<evidence type="ECO:0000313" key="5">
    <source>
        <dbReference type="Proteomes" id="UP000729402"/>
    </source>
</evidence>
<organism evidence="4 5">
    <name type="scientific">Zizania palustris</name>
    <name type="common">Northern wild rice</name>
    <dbReference type="NCBI Taxonomy" id="103762"/>
    <lineage>
        <taxon>Eukaryota</taxon>
        <taxon>Viridiplantae</taxon>
        <taxon>Streptophyta</taxon>
        <taxon>Embryophyta</taxon>
        <taxon>Tracheophyta</taxon>
        <taxon>Spermatophyta</taxon>
        <taxon>Magnoliopsida</taxon>
        <taxon>Liliopsida</taxon>
        <taxon>Poales</taxon>
        <taxon>Poaceae</taxon>
        <taxon>BOP clade</taxon>
        <taxon>Oryzoideae</taxon>
        <taxon>Oryzeae</taxon>
        <taxon>Zizaniinae</taxon>
        <taxon>Zizania</taxon>
    </lineage>
</organism>
<feature type="region of interest" description="Disordered" evidence="1">
    <location>
        <begin position="1"/>
        <end position="58"/>
    </location>
</feature>
<keyword evidence="5" id="KW-1185">Reference proteome</keyword>